<dbReference type="EMBL" id="BLLI01000030">
    <property type="protein sequence ID" value="GFH42593.1"/>
    <property type="molecule type" value="Genomic_DNA"/>
</dbReference>
<evidence type="ECO:0008006" key="4">
    <source>
        <dbReference type="Google" id="ProtNLM"/>
    </source>
</evidence>
<comment type="caution">
    <text evidence="2">The sequence shown here is derived from an EMBL/GenBank/DDBJ whole genome shotgun (WGS) entry which is preliminary data.</text>
</comment>
<name>A0A6A0BD17_9LACT</name>
<accession>A0A6A0BD17</accession>
<proteinExistence type="predicted"/>
<dbReference type="AlphaFoldDB" id="A0A6A0BD17"/>
<dbReference type="Proteomes" id="UP000480303">
    <property type="component" value="Unassembled WGS sequence"/>
</dbReference>
<reference evidence="2 3" key="1">
    <citation type="submission" date="2020-02" db="EMBL/GenBank/DDBJ databases">
        <title>Draft genome sequence of Lactococcus sp. Hs30E4-3.</title>
        <authorList>
            <person name="Noda S."/>
            <person name="Yuki M."/>
            <person name="Ohkuma M."/>
        </authorList>
    </citation>
    <scope>NUCLEOTIDE SEQUENCE [LARGE SCALE GENOMIC DNA]</scope>
    <source>
        <strain evidence="2 3">Hs30E4-3</strain>
    </source>
</reference>
<sequence length="180" mass="20428">MKWSLQELTKKNTVEFDLTLDLEKELMSREPEILAVSDVLVHGRVDADKGIYMLNFTADYTLTMPSSRSLAPVDVPLQLTVSESFTTQDYFERHKTDLASEMIFILEKDLIDLAESVADNILLEIPLRVLTEAEKHSEVLPAGSSWQVLSEEDYARLQAEVDESERAEKSPFSKLDGLFD</sequence>
<dbReference type="InterPro" id="IPR003772">
    <property type="entry name" value="YceD"/>
</dbReference>
<dbReference type="Pfam" id="PF02620">
    <property type="entry name" value="YceD"/>
    <property type="match status" value="1"/>
</dbReference>
<feature type="region of interest" description="Disordered" evidence="1">
    <location>
        <begin position="160"/>
        <end position="180"/>
    </location>
</feature>
<evidence type="ECO:0000256" key="1">
    <source>
        <dbReference type="SAM" id="MobiDB-lite"/>
    </source>
</evidence>
<dbReference type="RefSeq" id="WP_172208768.1">
    <property type="nucleotide sequence ID" value="NZ_BLLI01000030.1"/>
</dbReference>
<evidence type="ECO:0000313" key="2">
    <source>
        <dbReference type="EMBL" id="GFH42593.1"/>
    </source>
</evidence>
<gene>
    <name evidence="2" type="primary">yqdA</name>
    <name evidence="2" type="ORF">Hs30E_11440</name>
</gene>
<evidence type="ECO:0000313" key="3">
    <source>
        <dbReference type="Proteomes" id="UP000480303"/>
    </source>
</evidence>
<protein>
    <recommendedName>
        <fullName evidence="4">DNA-binding protein</fullName>
    </recommendedName>
</protein>
<organism evidence="2 3">
    <name type="scientific">Pseudolactococcus hodotermopsidis</name>
    <dbReference type="NCBI Taxonomy" id="2709157"/>
    <lineage>
        <taxon>Bacteria</taxon>
        <taxon>Bacillati</taxon>
        <taxon>Bacillota</taxon>
        <taxon>Bacilli</taxon>
        <taxon>Lactobacillales</taxon>
        <taxon>Streptococcaceae</taxon>
        <taxon>Pseudolactococcus</taxon>
    </lineage>
</organism>
<keyword evidence="3" id="KW-1185">Reference proteome</keyword>